<dbReference type="InterPro" id="IPR032360">
    <property type="entry name" value="DUF4869"/>
</dbReference>
<reference evidence="1" key="1">
    <citation type="submission" date="2022-09" db="EMBL/GenBank/DDBJ databases">
        <title>Culturomic study of gut microbiota in children with autism spectrum disorder.</title>
        <authorList>
            <person name="Efimov B.A."/>
            <person name="Chaplin A.V."/>
            <person name="Sokolova S.R."/>
            <person name="Pikina A.P."/>
            <person name="Korzhanova M."/>
            <person name="Belova V."/>
            <person name="Korostin D."/>
        </authorList>
    </citation>
    <scope>NUCLEOTIDE SEQUENCE</scope>
    <source>
        <strain evidence="1">ASD5510</strain>
    </source>
</reference>
<dbReference type="Proteomes" id="UP001065549">
    <property type="component" value="Unassembled WGS sequence"/>
</dbReference>
<accession>A0A9J6QXE9</accession>
<gene>
    <name evidence="1" type="ORF">OBO34_17380</name>
</gene>
<dbReference type="RefSeq" id="WP_253020313.1">
    <property type="nucleotide sequence ID" value="NZ_JAOSHN010000008.1"/>
</dbReference>
<protein>
    <submittedName>
        <fullName evidence="1">DUF4869 domain-containing protein</fullName>
    </submittedName>
</protein>
<dbReference type="EMBL" id="JAOSHN010000008">
    <property type="protein sequence ID" value="MCU7380112.1"/>
    <property type="molecule type" value="Genomic_DNA"/>
</dbReference>
<dbReference type="Pfam" id="PF16163">
    <property type="entry name" value="DUF4869"/>
    <property type="match status" value="1"/>
</dbReference>
<evidence type="ECO:0000313" key="1">
    <source>
        <dbReference type="EMBL" id="MCU7380112.1"/>
    </source>
</evidence>
<keyword evidence="2" id="KW-1185">Reference proteome</keyword>
<evidence type="ECO:0000313" key="2">
    <source>
        <dbReference type="Proteomes" id="UP001065549"/>
    </source>
</evidence>
<comment type="caution">
    <text evidence="1">The sequence shown here is derived from an EMBL/GenBank/DDBJ whole genome shotgun (WGS) entry which is preliminary data.</text>
</comment>
<sequence>MDCCDWLGRKEDDICGLDENRISAREKMVDIYPKSIELVEMNDYFFNKTTSGHIDERAEKVIYQIDQTMLQEKYKIFSAFNGVTLDIDKLSSGCKTALNILYFPDKIFGIQECGDNALNVIYSYEQGNVYCEYPMISFQMSRVALVDQYGKHITDDYEVVKEWWSNVQ</sequence>
<proteinExistence type="predicted"/>
<organism evidence="1 2">
    <name type="scientific">Hominibacterium faecale</name>
    <dbReference type="NCBI Taxonomy" id="2839743"/>
    <lineage>
        <taxon>Bacteria</taxon>
        <taxon>Bacillati</taxon>
        <taxon>Bacillota</taxon>
        <taxon>Clostridia</taxon>
        <taxon>Peptostreptococcales</taxon>
        <taxon>Anaerovoracaceae</taxon>
        <taxon>Hominibacterium</taxon>
    </lineage>
</organism>
<name>A0A9J6QXE9_9FIRM</name>
<dbReference type="AlphaFoldDB" id="A0A9J6QXE9"/>